<dbReference type="InterPro" id="IPR000702">
    <property type="entry name" value="Ribosomal_uL6-like"/>
</dbReference>
<dbReference type="PRINTS" id="PR00059">
    <property type="entry name" value="RIBOSOMALL6"/>
</dbReference>
<comment type="similarity">
    <text evidence="1 4">Belongs to the universal ribosomal protein uL6 family.</text>
</comment>
<dbReference type="InterPro" id="IPR019906">
    <property type="entry name" value="Ribosomal_uL6_bac-type"/>
</dbReference>
<dbReference type="GO" id="GO:0003735">
    <property type="term" value="F:structural constituent of ribosome"/>
    <property type="evidence" value="ECO:0007669"/>
    <property type="project" value="InterPro"/>
</dbReference>
<proteinExistence type="inferred from homology"/>
<dbReference type="PANTHER" id="PTHR11655:SF14">
    <property type="entry name" value="LARGE RIBOSOMAL SUBUNIT PROTEIN UL6M"/>
    <property type="match status" value="1"/>
</dbReference>
<dbReference type="Gene3D" id="3.90.930.12">
    <property type="entry name" value="Ribosomal protein L6, alpha-beta domain"/>
    <property type="match status" value="1"/>
</dbReference>
<evidence type="ECO:0000313" key="6">
    <source>
        <dbReference type="EMBL" id="QWE50989.1"/>
    </source>
</evidence>
<sequence>MMPTTYRLPVGIECLTGSGKVSVIGSRGSVVFNSVTRIWRRGDILIFYPPLTSYYRSIFNQAVLGVLLGYTLNLRLVGIGYNVKEVEGCLRFSLGYSRPVVLEIPEDVFATIDRKKLSLESVNFRVLQNFATTIRSYRFPDSYKGGGIVYAEEVLRRKEGKKT</sequence>
<dbReference type="Pfam" id="PF00347">
    <property type="entry name" value="Ribosomal_L6"/>
    <property type="match status" value="1"/>
</dbReference>
<dbReference type="PANTHER" id="PTHR11655">
    <property type="entry name" value="60S/50S RIBOSOMAL PROTEIN L6/L9"/>
    <property type="match status" value="1"/>
</dbReference>
<evidence type="ECO:0000259" key="5">
    <source>
        <dbReference type="Pfam" id="PF00347"/>
    </source>
</evidence>
<dbReference type="InterPro" id="IPR020040">
    <property type="entry name" value="Ribosomal_uL6_a/b-dom"/>
</dbReference>
<feature type="domain" description="Large ribosomal subunit protein uL6 alpha-beta" evidence="5">
    <location>
        <begin position="77"/>
        <end position="150"/>
    </location>
</feature>
<organism evidence="6">
    <name type="scientific">Phaeophyceae sp</name>
    <dbReference type="NCBI Taxonomy" id="2249243"/>
    <lineage>
        <taxon>Eukaryota</taxon>
        <taxon>Sar</taxon>
        <taxon>Stramenopiles</taxon>
        <taxon>Ochrophyta</taxon>
        <taxon>PX clade</taxon>
        <taxon>Phaeophyceae</taxon>
    </lineage>
</organism>
<protein>
    <submittedName>
        <fullName evidence="6">Ribosomal protein L6</fullName>
    </submittedName>
</protein>
<dbReference type="GO" id="GO:0005840">
    <property type="term" value="C:ribosome"/>
    <property type="evidence" value="ECO:0007669"/>
    <property type="project" value="UniProtKB-KW"/>
</dbReference>
<dbReference type="GO" id="GO:0002181">
    <property type="term" value="P:cytoplasmic translation"/>
    <property type="evidence" value="ECO:0007669"/>
    <property type="project" value="TreeGrafter"/>
</dbReference>
<accession>A0A8E8U508</accession>
<name>A0A8E8U508_9PHAE</name>
<keyword evidence="3 4" id="KW-0687">Ribonucleoprotein</keyword>
<gene>
    <name evidence="6" type="primary">rpl6</name>
</gene>
<dbReference type="AlphaFoldDB" id="A0A8E8U508"/>
<evidence type="ECO:0000256" key="1">
    <source>
        <dbReference type="ARBA" id="ARBA00009356"/>
    </source>
</evidence>
<dbReference type="GO" id="GO:1990904">
    <property type="term" value="C:ribonucleoprotein complex"/>
    <property type="evidence" value="ECO:0007669"/>
    <property type="project" value="UniProtKB-KW"/>
</dbReference>
<evidence type="ECO:0000256" key="4">
    <source>
        <dbReference type="RuleBase" id="RU003869"/>
    </source>
</evidence>
<evidence type="ECO:0000256" key="3">
    <source>
        <dbReference type="ARBA" id="ARBA00023274"/>
    </source>
</evidence>
<dbReference type="GO" id="GO:0019843">
    <property type="term" value="F:rRNA binding"/>
    <property type="evidence" value="ECO:0007669"/>
    <property type="project" value="InterPro"/>
</dbReference>
<reference evidence="6" key="1">
    <citation type="journal article" date="2021" name="Eur. J. Phycol.">
        <title>High-throughput sequencing of the kelp Alaria (Phaeophyceae) reveals epi-endobiotic associations, including a likely phaeophycean parasite.</title>
        <authorList>
            <person name="Bringloe T.T."/>
            <person name="Sauermann R."/>
            <person name="Krause-Jensen D."/>
            <person name="Olesen B."/>
            <person name="Klimova A."/>
            <person name="Klochkova T.A."/>
            <person name="Verbruggen H."/>
        </authorList>
    </citation>
    <scope>NUCLEOTIDE SEQUENCE</scope>
</reference>
<evidence type="ECO:0000256" key="2">
    <source>
        <dbReference type="ARBA" id="ARBA00022980"/>
    </source>
</evidence>
<keyword evidence="2 4" id="KW-0689">Ribosomal protein</keyword>
<dbReference type="EMBL" id="MT747832">
    <property type="protein sequence ID" value="QWE50989.1"/>
    <property type="molecule type" value="Genomic_DNA"/>
</dbReference>
<dbReference type="SUPFAM" id="SSF56053">
    <property type="entry name" value="Ribosomal protein L6"/>
    <property type="match status" value="1"/>
</dbReference>
<geneLocation type="mitochondrion" evidence="6"/>
<keyword evidence="6" id="KW-0496">Mitochondrion</keyword>
<dbReference type="InterPro" id="IPR036789">
    <property type="entry name" value="Ribosomal_uL6-like_a/b-dom_sf"/>
</dbReference>